<name>A0ABT2VPZ6_9ALTE</name>
<keyword evidence="3" id="KW-1185">Reference proteome</keyword>
<keyword evidence="1" id="KW-0175">Coiled coil</keyword>
<evidence type="ECO:0000313" key="2">
    <source>
        <dbReference type="EMBL" id="MCU7554948.1"/>
    </source>
</evidence>
<dbReference type="EMBL" id="JAOTJC010000008">
    <property type="protein sequence ID" value="MCU7554948.1"/>
    <property type="molecule type" value="Genomic_DNA"/>
</dbReference>
<evidence type="ECO:0000256" key="1">
    <source>
        <dbReference type="SAM" id="Coils"/>
    </source>
</evidence>
<feature type="coiled-coil region" evidence="1">
    <location>
        <begin position="28"/>
        <end position="55"/>
    </location>
</feature>
<evidence type="ECO:0000313" key="3">
    <source>
        <dbReference type="Proteomes" id="UP001209257"/>
    </source>
</evidence>
<accession>A0ABT2VPZ6</accession>
<protein>
    <recommendedName>
        <fullName evidence="4">Phage shock protein B</fullName>
    </recommendedName>
</protein>
<gene>
    <name evidence="2" type="ORF">OCL06_10080</name>
</gene>
<evidence type="ECO:0008006" key="4">
    <source>
        <dbReference type="Google" id="ProtNLM"/>
    </source>
</evidence>
<proteinExistence type="predicted"/>
<comment type="caution">
    <text evidence="2">The sequence shown here is derived from an EMBL/GenBank/DDBJ whole genome shotgun (WGS) entry which is preliminary data.</text>
</comment>
<sequence>MNLTAVAIIAICGWVIVQIIQAAKSKPSGMGKAEKAELEQQIEQLKERVATLEKIVTDDSYELKKKFKDLEKDRVA</sequence>
<organism evidence="2 3">
    <name type="scientific">Alteromonas salexigens</name>
    <dbReference type="NCBI Taxonomy" id="2982530"/>
    <lineage>
        <taxon>Bacteria</taxon>
        <taxon>Pseudomonadati</taxon>
        <taxon>Pseudomonadota</taxon>
        <taxon>Gammaproteobacteria</taxon>
        <taxon>Alteromonadales</taxon>
        <taxon>Alteromonadaceae</taxon>
        <taxon>Alteromonas/Salinimonas group</taxon>
        <taxon>Alteromonas</taxon>
    </lineage>
</organism>
<dbReference type="Proteomes" id="UP001209257">
    <property type="component" value="Unassembled WGS sequence"/>
</dbReference>
<reference evidence="3" key="1">
    <citation type="submission" date="2023-07" db="EMBL/GenBank/DDBJ databases">
        <title>Study on multiphase classification of strain Alteromonas salexigens isolated from the Yellow Sea.</title>
        <authorList>
            <person name="Sun L."/>
        </authorList>
    </citation>
    <scope>NUCLEOTIDE SEQUENCE [LARGE SCALE GENOMIC DNA]</scope>
    <source>
        <strain evidence="3">ASW11-19</strain>
    </source>
</reference>